<dbReference type="RefSeq" id="WP_093920686.1">
    <property type="nucleotide sequence ID" value="NZ_FONW01000008.1"/>
</dbReference>
<evidence type="ECO:0000256" key="1">
    <source>
        <dbReference type="SAM" id="SignalP"/>
    </source>
</evidence>
<gene>
    <name evidence="2" type="ORF">SAMN05216283_108178</name>
</gene>
<accession>A0A1I2JE54</accession>
<organism evidence="2 3">
    <name type="scientific">Sunxiuqinia elliptica</name>
    <dbReference type="NCBI Taxonomy" id="655355"/>
    <lineage>
        <taxon>Bacteria</taxon>
        <taxon>Pseudomonadati</taxon>
        <taxon>Bacteroidota</taxon>
        <taxon>Bacteroidia</taxon>
        <taxon>Marinilabiliales</taxon>
        <taxon>Prolixibacteraceae</taxon>
        <taxon>Sunxiuqinia</taxon>
    </lineage>
</organism>
<dbReference type="Proteomes" id="UP000198964">
    <property type="component" value="Unassembled WGS sequence"/>
</dbReference>
<proteinExistence type="predicted"/>
<feature type="chain" id="PRO_5011515307" description="Transporter" evidence="1">
    <location>
        <begin position="20"/>
        <end position="294"/>
    </location>
</feature>
<evidence type="ECO:0000313" key="3">
    <source>
        <dbReference type="Proteomes" id="UP000198964"/>
    </source>
</evidence>
<name>A0A1I2JE54_9BACT</name>
<dbReference type="EMBL" id="FONW01000008">
    <property type="protein sequence ID" value="SFF53132.1"/>
    <property type="molecule type" value="Genomic_DNA"/>
</dbReference>
<protein>
    <recommendedName>
        <fullName evidence="4">Transporter</fullName>
    </recommendedName>
</protein>
<feature type="signal peptide" evidence="1">
    <location>
        <begin position="1"/>
        <end position="19"/>
    </location>
</feature>
<keyword evidence="3" id="KW-1185">Reference proteome</keyword>
<sequence>MKRILFLVSFCLAVTSVNAQEWGWWNELHGWEPGMPGWRSYITISPGYLGPNALPVPDMNNGVLEQSKSLKVSTDFHFRTGDQTQNIAGQFYYPFSDRIAVSVYGVMLEHYSMSDQIRDERAARDRDGEGLAIGDLYFATWIQLVKGRKFPNTLLRMVGKTASGGRLDAARYADSPGYFFDITFSKELKSVAGNWLLRPFVSSGFYSWQTNDMENLQNDAFMYGAGIELDQSDWNITNSVSGYSGYKDERDCPMVYTLSLERSLKKDAIQLQYIVGLRDWEYQSLKLAYIWQWK</sequence>
<evidence type="ECO:0000313" key="2">
    <source>
        <dbReference type="EMBL" id="SFF53132.1"/>
    </source>
</evidence>
<dbReference type="STRING" id="655355.SAMN05216283_108178"/>
<evidence type="ECO:0008006" key="4">
    <source>
        <dbReference type="Google" id="ProtNLM"/>
    </source>
</evidence>
<reference evidence="2 3" key="1">
    <citation type="submission" date="2016-10" db="EMBL/GenBank/DDBJ databases">
        <authorList>
            <person name="de Groot N.N."/>
        </authorList>
    </citation>
    <scope>NUCLEOTIDE SEQUENCE [LARGE SCALE GENOMIC DNA]</scope>
    <source>
        <strain evidence="2 3">CGMCC 1.9156</strain>
    </source>
</reference>
<dbReference type="AlphaFoldDB" id="A0A1I2JE54"/>
<keyword evidence="1" id="KW-0732">Signal</keyword>